<proteinExistence type="predicted"/>
<organism evidence="2 3">
    <name type="scientific">Pandoravirus japonicus</name>
    <dbReference type="NCBI Taxonomy" id="2823154"/>
    <lineage>
        <taxon>Viruses</taxon>
        <taxon>Pandoravirus</taxon>
    </lineage>
</organism>
<reference evidence="2" key="1">
    <citation type="submission" date="2021-04" db="EMBL/GenBank/DDBJ databases">
        <title>Draft Genome Sequence of Pandoravirus japonicus, Isolated from the Sabaishi River of Niigata, Japan.</title>
        <authorList>
            <person name="Hosokawa N."/>
            <person name="Takahashi H."/>
            <person name="Aoki K."/>
            <person name="Takemura M."/>
        </authorList>
    </citation>
    <scope>NUCLEOTIDE SEQUENCE</scope>
</reference>
<feature type="region of interest" description="Disordered" evidence="1">
    <location>
        <begin position="1"/>
        <end position="32"/>
    </location>
</feature>
<protein>
    <submittedName>
        <fullName evidence="2">Uncharacterized protein</fullName>
    </submittedName>
</protein>
<dbReference type="Proteomes" id="UP001253637">
    <property type="component" value="Segment"/>
</dbReference>
<name>A0A811BMH4_9VIRU</name>
<dbReference type="EMBL" id="LC625835">
    <property type="protein sequence ID" value="BCU03140.1"/>
    <property type="molecule type" value="Genomic_DNA"/>
</dbReference>
<evidence type="ECO:0000313" key="3">
    <source>
        <dbReference type="Proteomes" id="UP001253637"/>
    </source>
</evidence>
<feature type="region of interest" description="Disordered" evidence="1">
    <location>
        <begin position="75"/>
        <end position="120"/>
    </location>
</feature>
<dbReference type="EMBL" id="LC625835">
    <property type="protein sequence ID" value="BCU03154.1"/>
    <property type="molecule type" value="Genomic_DNA"/>
</dbReference>
<feature type="region of interest" description="Disordered" evidence="1">
    <location>
        <begin position="132"/>
        <end position="152"/>
    </location>
</feature>
<sequence>MQTGDHADGCSGRAATGARGDEGDGKATSGGADEARAAMLFLLPPRDSWPRKPTLRFVGSAHKRAEARLRAAELRREAEGAVRPSSGPAADTTIGGPGRSAPASRSWARTDGDNDSTVEVTGAKRTRDATIDGGSAYRDVSGPRSCRRHRQSVAEVTDALHDDAVRADRLRRDLVAAAALPEPGLVLQAMARLQSLYAPEETRAPVAEAYATVMPLAHAGTNDDNNDDDSDHYDLKVPGPRAPTAFVKWFAANHEAYGLANTPDCIWNTMVPPRSPGGDADPWSRAYWLAGDKP</sequence>
<accession>A0A811BMH4</accession>
<evidence type="ECO:0000256" key="1">
    <source>
        <dbReference type="SAM" id="MobiDB-lite"/>
    </source>
</evidence>
<evidence type="ECO:0000313" key="2">
    <source>
        <dbReference type="EMBL" id="BCU03154.1"/>
    </source>
</evidence>